<reference evidence="3" key="1">
    <citation type="journal article" date="2019" name="Int. J. Syst. Evol. Microbiol.">
        <title>The Global Catalogue of Microorganisms (GCM) 10K type strain sequencing project: providing services to taxonomists for standard genome sequencing and annotation.</title>
        <authorList>
            <consortium name="The Broad Institute Genomics Platform"/>
            <consortium name="The Broad Institute Genome Sequencing Center for Infectious Disease"/>
            <person name="Wu L."/>
            <person name="Ma J."/>
        </authorList>
    </citation>
    <scope>NUCLEOTIDE SEQUENCE [LARGE SCALE GENOMIC DNA]</scope>
    <source>
        <strain evidence="3">JCM 17926</strain>
    </source>
</reference>
<gene>
    <name evidence="2" type="ORF">GCM10023188_44190</name>
</gene>
<evidence type="ECO:0000313" key="3">
    <source>
        <dbReference type="Proteomes" id="UP001500552"/>
    </source>
</evidence>
<proteinExistence type="predicted"/>
<dbReference type="Proteomes" id="UP001500552">
    <property type="component" value="Unassembled WGS sequence"/>
</dbReference>
<evidence type="ECO:0000313" key="2">
    <source>
        <dbReference type="EMBL" id="GAA4443430.1"/>
    </source>
</evidence>
<name>A0ABP8M6K0_9BACT</name>
<sequence>MIQLYQTKKLRGHLSASFCQALPDVSTVEMDPLFSWYGDLFFLNRKANLIFTNGLTKFSILLLGYRKSEHPDFAATFRGCLARTLQLHHIHPGPYLEQAAAFGQNTKSSRSPLAHLSRLQIDFVPSLKAHESLQEKEALWRQYAYDFNTYLTSFPGSKGYAAPARVMKETLEQRQLL</sequence>
<accession>A0ABP8M6K0</accession>
<dbReference type="EMBL" id="BAABHC010000035">
    <property type="protein sequence ID" value="GAA4443430.1"/>
    <property type="molecule type" value="Genomic_DNA"/>
</dbReference>
<protein>
    <recommendedName>
        <fullName evidence="1">DUF6933 domain-containing protein</fullName>
    </recommendedName>
</protein>
<dbReference type="Pfam" id="PF22016">
    <property type="entry name" value="DUF6933"/>
    <property type="match status" value="1"/>
</dbReference>
<feature type="domain" description="DUF6933" evidence="1">
    <location>
        <begin position="4"/>
        <end position="165"/>
    </location>
</feature>
<dbReference type="RefSeq" id="WP_345162518.1">
    <property type="nucleotide sequence ID" value="NZ_BAABHC010000035.1"/>
</dbReference>
<organism evidence="2 3">
    <name type="scientific">Pontibacter saemangeumensis</name>
    <dbReference type="NCBI Taxonomy" id="1084525"/>
    <lineage>
        <taxon>Bacteria</taxon>
        <taxon>Pseudomonadati</taxon>
        <taxon>Bacteroidota</taxon>
        <taxon>Cytophagia</taxon>
        <taxon>Cytophagales</taxon>
        <taxon>Hymenobacteraceae</taxon>
        <taxon>Pontibacter</taxon>
    </lineage>
</organism>
<evidence type="ECO:0000259" key="1">
    <source>
        <dbReference type="Pfam" id="PF22016"/>
    </source>
</evidence>
<comment type="caution">
    <text evidence="2">The sequence shown here is derived from an EMBL/GenBank/DDBJ whole genome shotgun (WGS) entry which is preliminary data.</text>
</comment>
<dbReference type="InterPro" id="IPR053864">
    <property type="entry name" value="DUF6933"/>
</dbReference>
<keyword evidence="3" id="KW-1185">Reference proteome</keyword>